<dbReference type="RefSeq" id="WP_200123910.1">
    <property type="nucleotide sequence ID" value="NZ_CP054705.1"/>
</dbReference>
<evidence type="ECO:0000313" key="3">
    <source>
        <dbReference type="Proteomes" id="UP000595823"/>
    </source>
</evidence>
<keyword evidence="1" id="KW-0732">Signal</keyword>
<dbReference type="Proteomes" id="UP000595823">
    <property type="component" value="Chromosome"/>
</dbReference>
<accession>A0A7T6Z4D7</accession>
<dbReference type="AlphaFoldDB" id="A0A7T6Z4D7"/>
<gene>
    <name evidence="2" type="ORF">HUG15_15250</name>
</gene>
<reference evidence="2 3" key="1">
    <citation type="submission" date="2020-06" db="EMBL/GenBank/DDBJ databases">
        <title>Genomic analysis of Salicibibacter sp. NKC5-3.</title>
        <authorList>
            <person name="Oh Y.J."/>
        </authorList>
    </citation>
    <scope>NUCLEOTIDE SEQUENCE [LARGE SCALE GENOMIC DNA]</scope>
    <source>
        <strain evidence="2 3">NKC5-3</strain>
    </source>
</reference>
<evidence type="ECO:0008006" key="4">
    <source>
        <dbReference type="Google" id="ProtNLM"/>
    </source>
</evidence>
<dbReference type="SUPFAM" id="SSF52833">
    <property type="entry name" value="Thioredoxin-like"/>
    <property type="match status" value="1"/>
</dbReference>
<dbReference type="PROSITE" id="PS51257">
    <property type="entry name" value="PROKAR_LIPOPROTEIN"/>
    <property type="match status" value="1"/>
</dbReference>
<dbReference type="InterPro" id="IPR036249">
    <property type="entry name" value="Thioredoxin-like_sf"/>
</dbReference>
<organism evidence="2 3">
    <name type="scientific">Salicibibacter cibarius</name>
    <dbReference type="NCBI Taxonomy" id="2743000"/>
    <lineage>
        <taxon>Bacteria</taxon>
        <taxon>Bacillati</taxon>
        <taxon>Bacillota</taxon>
        <taxon>Bacilli</taxon>
        <taxon>Bacillales</taxon>
        <taxon>Bacillaceae</taxon>
        <taxon>Salicibibacter</taxon>
    </lineage>
</organism>
<dbReference type="EMBL" id="CP054705">
    <property type="protein sequence ID" value="QQK76783.1"/>
    <property type="molecule type" value="Genomic_DNA"/>
</dbReference>
<feature type="chain" id="PRO_5033040120" description="Small peptidoglycan-associated lipoprotein" evidence="1">
    <location>
        <begin position="25"/>
        <end position="127"/>
    </location>
</feature>
<name>A0A7T6Z4D7_9BACI</name>
<feature type="signal peptide" evidence="1">
    <location>
        <begin position="1"/>
        <end position="24"/>
    </location>
</feature>
<sequence>MTAKKTVFIAIIFAIITISSSCNNSDDVHTFEAVATTEEPQALLFIDENQPAIERPYYDALIDFQNKSDEKTDVTIIREEEAASNQCEVEEFPTLMLIHDDEFVAVVSGEQSMEQLVTLLQDNFNER</sequence>
<evidence type="ECO:0000313" key="2">
    <source>
        <dbReference type="EMBL" id="QQK76783.1"/>
    </source>
</evidence>
<protein>
    <recommendedName>
        <fullName evidence="4">Small peptidoglycan-associated lipoprotein</fullName>
    </recommendedName>
</protein>
<keyword evidence="3" id="KW-1185">Reference proteome</keyword>
<proteinExistence type="predicted"/>
<dbReference type="KEGG" id="scia:HUG15_15250"/>
<evidence type="ECO:0000256" key="1">
    <source>
        <dbReference type="SAM" id="SignalP"/>
    </source>
</evidence>